<name>A0A8H4J1Q0_9PEZI</name>
<accession>A0A8H4J1Q0</accession>
<comment type="caution">
    <text evidence="2">The sequence shown here is derived from an EMBL/GenBank/DDBJ whole genome shotgun (WGS) entry which is preliminary data.</text>
</comment>
<sequence length="676" mass="74684">MHNEAKRLGIHSDVPPTGSQDHLNELLDGIHHLCDDIVLSGPDQLDSSSFHDAFEAMVSDCLKLLDPPDTIQDPESRKAFFTTVRKLVTHVMDVIKKHQHLQSRVRALAEINSGNINKITKHDDNLPRWSQFLGFNAPGAEKLQLEERGTYLQRQRRGYQVLPHAGIAILRNWDKEMTDMISAIDPDWEHGYWGPRFEWGSSSQHRLALGIRRFDALTVSPSPWAKFPRFENAEDMVHVNDERAEFEAIERLLGNMYFKDEGNYWSVTELFGRSTGGNVGSYATATSAYTSANESYVDHFDCVVIQRFIREEELEWLRERDTLSLEELKKLIEMRMTQQSVITAGPSAQPATSIQADPHVHPSQQTVHLGPTIQSVGPEPAGASGQTAPSAQTAPAQTDLSSYAGPSTQGASSSQAEPSTAENSKTLLFVVKPKDGADNLSSRDYVFLKLPEGGIVAIHRDHTGTVLGSIQARSSISKGPKTMALAQQPDGQLQFAPLNECVYMELPESGAALVHRDHLQAILETMQAGSFVPAKSFASEDPNSMVMALQPNSQLHFPTLGECVSMRMYDGYNAFFLRDHIPAIMAASRTGPSASQNPEDMVLALKPNGQRHCVVRRECFWMDLPEGGSAWIHQDDVEIVLGPNGELVRIPVPQQGAAIYPSAQPGYISNAGKPRL</sequence>
<keyword evidence="3" id="KW-1185">Reference proteome</keyword>
<dbReference type="EMBL" id="WWBZ02000016">
    <property type="protein sequence ID" value="KAF4310222.1"/>
    <property type="molecule type" value="Genomic_DNA"/>
</dbReference>
<organism evidence="2 3">
    <name type="scientific">Botryosphaeria dothidea</name>
    <dbReference type="NCBI Taxonomy" id="55169"/>
    <lineage>
        <taxon>Eukaryota</taxon>
        <taxon>Fungi</taxon>
        <taxon>Dikarya</taxon>
        <taxon>Ascomycota</taxon>
        <taxon>Pezizomycotina</taxon>
        <taxon>Dothideomycetes</taxon>
        <taxon>Dothideomycetes incertae sedis</taxon>
        <taxon>Botryosphaeriales</taxon>
        <taxon>Botryosphaeriaceae</taxon>
        <taxon>Botryosphaeria</taxon>
    </lineage>
</organism>
<proteinExistence type="predicted"/>
<feature type="region of interest" description="Disordered" evidence="1">
    <location>
        <begin position="370"/>
        <end position="422"/>
    </location>
</feature>
<feature type="compositionally biased region" description="Low complexity" evidence="1">
    <location>
        <begin position="386"/>
        <end position="398"/>
    </location>
</feature>
<evidence type="ECO:0000313" key="3">
    <source>
        <dbReference type="Proteomes" id="UP000572817"/>
    </source>
</evidence>
<evidence type="ECO:0000313" key="2">
    <source>
        <dbReference type="EMBL" id="KAF4310222.1"/>
    </source>
</evidence>
<dbReference type="OrthoDB" id="3938712at2759"/>
<reference evidence="2" key="1">
    <citation type="submission" date="2020-04" db="EMBL/GenBank/DDBJ databases">
        <title>Genome Assembly and Annotation of Botryosphaeria dothidea sdau 11-99, a Latent Pathogen of Apple Fruit Ring Rot in China.</title>
        <authorList>
            <person name="Yu C."/>
            <person name="Diao Y."/>
            <person name="Lu Q."/>
            <person name="Zhao J."/>
            <person name="Cui S."/>
            <person name="Peng C."/>
            <person name="He B."/>
            <person name="Liu H."/>
        </authorList>
    </citation>
    <scope>NUCLEOTIDE SEQUENCE [LARGE SCALE GENOMIC DNA]</scope>
    <source>
        <strain evidence="2">Sdau11-99</strain>
    </source>
</reference>
<feature type="compositionally biased region" description="Polar residues" evidence="1">
    <location>
        <begin position="399"/>
        <end position="422"/>
    </location>
</feature>
<dbReference type="Proteomes" id="UP000572817">
    <property type="component" value="Unassembled WGS sequence"/>
</dbReference>
<gene>
    <name evidence="2" type="ORF">GTA08_BOTSDO02240</name>
</gene>
<protein>
    <submittedName>
        <fullName evidence="2">Uncharacterized protein</fullName>
    </submittedName>
</protein>
<dbReference type="AlphaFoldDB" id="A0A8H4J1Q0"/>
<evidence type="ECO:0000256" key="1">
    <source>
        <dbReference type="SAM" id="MobiDB-lite"/>
    </source>
</evidence>